<dbReference type="GO" id="GO:0005737">
    <property type="term" value="C:cytoplasm"/>
    <property type="evidence" value="ECO:0007669"/>
    <property type="project" value="TreeGrafter"/>
</dbReference>
<dbReference type="Gene3D" id="3.60.21.10">
    <property type="match status" value="1"/>
</dbReference>
<dbReference type="EMBL" id="ML992504">
    <property type="protein sequence ID" value="KAF2225104.1"/>
    <property type="molecule type" value="Genomic_DNA"/>
</dbReference>
<dbReference type="GO" id="GO:0006798">
    <property type="term" value="P:polyphosphate catabolic process"/>
    <property type="evidence" value="ECO:0007669"/>
    <property type="project" value="TreeGrafter"/>
</dbReference>
<evidence type="ECO:0000313" key="4">
    <source>
        <dbReference type="EMBL" id="KAF2225104.1"/>
    </source>
</evidence>
<evidence type="ECO:0000256" key="1">
    <source>
        <dbReference type="SAM" id="MobiDB-lite"/>
    </source>
</evidence>
<dbReference type="InterPro" id="IPR050126">
    <property type="entry name" value="Ap4A_hydrolase"/>
</dbReference>
<gene>
    <name evidence="4" type="ORF">BDZ85DRAFT_88511</name>
</gene>
<dbReference type="OrthoDB" id="10267127at2759"/>
<feature type="transmembrane region" description="Helical" evidence="2">
    <location>
        <begin position="72"/>
        <end position="91"/>
    </location>
</feature>
<dbReference type="SUPFAM" id="SSF56300">
    <property type="entry name" value="Metallo-dependent phosphatases"/>
    <property type="match status" value="1"/>
</dbReference>
<keyword evidence="2" id="KW-1133">Transmembrane helix</keyword>
<keyword evidence="2" id="KW-0812">Transmembrane</keyword>
<accession>A0A6A6GH92</accession>
<evidence type="ECO:0000259" key="3">
    <source>
        <dbReference type="Pfam" id="PF00149"/>
    </source>
</evidence>
<protein>
    <submittedName>
        <fullName evidence="4">Metallo-dependent phosphatase-like protein</fullName>
    </submittedName>
</protein>
<proteinExistence type="predicted"/>
<feature type="region of interest" description="Disordered" evidence="1">
    <location>
        <begin position="1"/>
        <end position="21"/>
    </location>
</feature>
<dbReference type="InterPro" id="IPR004843">
    <property type="entry name" value="Calcineurin-like_PHP"/>
</dbReference>
<evidence type="ECO:0000256" key="2">
    <source>
        <dbReference type="SAM" id="Phobius"/>
    </source>
</evidence>
<organism evidence="4 5">
    <name type="scientific">Elsinoe ampelina</name>
    <dbReference type="NCBI Taxonomy" id="302913"/>
    <lineage>
        <taxon>Eukaryota</taxon>
        <taxon>Fungi</taxon>
        <taxon>Dikarya</taxon>
        <taxon>Ascomycota</taxon>
        <taxon>Pezizomycotina</taxon>
        <taxon>Dothideomycetes</taxon>
        <taxon>Dothideomycetidae</taxon>
        <taxon>Myriangiales</taxon>
        <taxon>Elsinoaceae</taxon>
        <taxon>Elsinoe</taxon>
    </lineage>
</organism>
<keyword evidence="5" id="KW-1185">Reference proteome</keyword>
<name>A0A6A6GH92_9PEZI</name>
<evidence type="ECO:0000313" key="5">
    <source>
        <dbReference type="Proteomes" id="UP000799538"/>
    </source>
</evidence>
<feature type="compositionally biased region" description="Basic and acidic residues" evidence="1">
    <location>
        <begin position="9"/>
        <end position="19"/>
    </location>
</feature>
<sequence>MRYHRHRIHSESDARHEPEASEPLISRVTNAWEDEKSPYASDDEDAQYPTVCNLETISPRRTFRRIWSRTKWLRRILFVLVLLYFLVRHVYHSSVLPWIEEDRLFRPGLDKAYAGYGNQAPTYLKGVTQVGHINPDVLPGGPADTKRDKRLIFIGDIHGCLKEFNKLLDALHFHPSRDHIIHTGDVIAKGPHSAGVIDKLISLNASGVRGNWEDRLLTSTRASISSSDLRTINKPKYDPTLHTVIAPNGISPSQVPHSHARRDIAPTSLQHQLHLKPHHIRYLSSLPLILTLPPLSSPSTLFSPSLPPSPLFSNLTTTSHRIRLPHLRSPGGLHVVHAGLIPALPLSRQDPLALTTMRFLSPSTHVPFPRRPKPHHPGAAREKVVRWTRAWNWYQRRLAKGVRKPRVADLADGDGGKGHRREQTGHEVYRLLPAGPEWKFTIDARGVVEVLNAVGLAGWGRRVEGWFGIDQPSADASPLLSRGGKGRVVGAGFSDEERVQVEREFDEVRREEKPSTVVYGHNSKDGVRVERWSVGLDGGCVRGGRLVGMTLDARGRRELVSVACGRYD</sequence>
<dbReference type="InterPro" id="IPR029052">
    <property type="entry name" value="Metallo-depent_PP-like"/>
</dbReference>
<dbReference type="GO" id="GO:0016791">
    <property type="term" value="F:phosphatase activity"/>
    <property type="evidence" value="ECO:0007669"/>
    <property type="project" value="TreeGrafter"/>
</dbReference>
<dbReference type="Pfam" id="PF00149">
    <property type="entry name" value="Metallophos"/>
    <property type="match status" value="1"/>
</dbReference>
<dbReference type="Proteomes" id="UP000799538">
    <property type="component" value="Unassembled WGS sequence"/>
</dbReference>
<dbReference type="PANTHER" id="PTHR42850">
    <property type="entry name" value="METALLOPHOSPHOESTERASE"/>
    <property type="match status" value="1"/>
</dbReference>
<reference evidence="5" key="1">
    <citation type="journal article" date="2020" name="Stud. Mycol.">
        <title>101 Dothideomycetes genomes: A test case for predicting lifestyles and emergence of pathogens.</title>
        <authorList>
            <person name="Haridas S."/>
            <person name="Albert R."/>
            <person name="Binder M."/>
            <person name="Bloem J."/>
            <person name="LaButti K."/>
            <person name="Salamov A."/>
            <person name="Andreopoulos B."/>
            <person name="Baker S."/>
            <person name="Barry K."/>
            <person name="Bills G."/>
            <person name="Bluhm B."/>
            <person name="Cannon C."/>
            <person name="Castanera R."/>
            <person name="Culley D."/>
            <person name="Daum C."/>
            <person name="Ezra D."/>
            <person name="Gonzalez J."/>
            <person name="Henrissat B."/>
            <person name="Kuo A."/>
            <person name="Liang C."/>
            <person name="Lipzen A."/>
            <person name="Lutzoni F."/>
            <person name="Magnuson J."/>
            <person name="Mondo S."/>
            <person name="Nolan M."/>
            <person name="Ohm R."/>
            <person name="Pangilinan J."/>
            <person name="Park H.-J."/>
            <person name="Ramirez L."/>
            <person name="Alfaro M."/>
            <person name="Sun H."/>
            <person name="Tritt A."/>
            <person name="Yoshinaga Y."/>
            <person name="Zwiers L.-H."/>
            <person name="Turgeon B."/>
            <person name="Goodwin S."/>
            <person name="Spatafora J."/>
            <person name="Crous P."/>
            <person name="Grigoriev I."/>
        </authorList>
    </citation>
    <scope>NUCLEOTIDE SEQUENCE [LARGE SCALE GENOMIC DNA]</scope>
    <source>
        <strain evidence="5">CECT 20119</strain>
    </source>
</reference>
<dbReference type="PANTHER" id="PTHR42850:SF4">
    <property type="entry name" value="ZINC-DEPENDENT ENDOPOLYPHOSPHATASE"/>
    <property type="match status" value="1"/>
</dbReference>
<keyword evidence="2" id="KW-0472">Membrane</keyword>
<feature type="domain" description="Calcineurin-like phosphoesterase" evidence="3">
    <location>
        <begin position="150"/>
        <end position="217"/>
    </location>
</feature>
<dbReference type="AlphaFoldDB" id="A0A6A6GH92"/>
<dbReference type="GO" id="GO:0000298">
    <property type="term" value="F:endopolyphosphatase activity"/>
    <property type="evidence" value="ECO:0007669"/>
    <property type="project" value="TreeGrafter"/>
</dbReference>